<gene>
    <name evidence="8" type="ORF">IAB77_06005</name>
</gene>
<evidence type="ECO:0000256" key="1">
    <source>
        <dbReference type="ARBA" id="ARBA00004651"/>
    </source>
</evidence>
<name>A0A9D0ZES7_9FIRM</name>
<comment type="caution">
    <text evidence="8">The sequence shown here is derived from an EMBL/GenBank/DDBJ whole genome shotgun (WGS) entry which is preliminary data.</text>
</comment>
<evidence type="ECO:0000313" key="9">
    <source>
        <dbReference type="Proteomes" id="UP000824262"/>
    </source>
</evidence>
<dbReference type="AlphaFoldDB" id="A0A9D0ZES7"/>
<keyword evidence="2" id="KW-1003">Cell membrane</keyword>
<dbReference type="EMBL" id="DVGA01000059">
    <property type="protein sequence ID" value="HIQ78797.1"/>
    <property type="molecule type" value="Genomic_DNA"/>
</dbReference>
<dbReference type="Pfam" id="PF13244">
    <property type="entry name" value="MbhD"/>
    <property type="match status" value="1"/>
</dbReference>
<evidence type="ECO:0000313" key="8">
    <source>
        <dbReference type="EMBL" id="HIQ78797.1"/>
    </source>
</evidence>
<reference evidence="8" key="1">
    <citation type="submission" date="2020-10" db="EMBL/GenBank/DDBJ databases">
        <authorList>
            <person name="Gilroy R."/>
        </authorList>
    </citation>
    <scope>NUCLEOTIDE SEQUENCE</scope>
    <source>
        <strain evidence="8">ChiBcolR7-354</strain>
    </source>
</reference>
<evidence type="ECO:0000259" key="7">
    <source>
        <dbReference type="Pfam" id="PF13244"/>
    </source>
</evidence>
<feature type="domain" description="MrpA C-terminal/MbhD" evidence="7">
    <location>
        <begin position="14"/>
        <end position="77"/>
    </location>
</feature>
<dbReference type="GO" id="GO:0005886">
    <property type="term" value="C:plasma membrane"/>
    <property type="evidence" value="ECO:0007669"/>
    <property type="project" value="UniProtKB-SubCell"/>
</dbReference>
<organism evidence="8 9">
    <name type="scientific">Candidatus Scatomorpha intestinavium</name>
    <dbReference type="NCBI Taxonomy" id="2840922"/>
    <lineage>
        <taxon>Bacteria</taxon>
        <taxon>Bacillati</taxon>
        <taxon>Bacillota</taxon>
        <taxon>Clostridia</taxon>
        <taxon>Eubacteriales</taxon>
        <taxon>Candidatus Scatomorpha</taxon>
    </lineage>
</organism>
<dbReference type="Proteomes" id="UP000824262">
    <property type="component" value="Unassembled WGS sequence"/>
</dbReference>
<dbReference type="Gene3D" id="1.20.120.1200">
    <property type="entry name" value="NADH-ubiquinone/plastoquinone oxidoreductase chain 6, subunit NuoJ"/>
    <property type="match status" value="1"/>
</dbReference>
<sequence length="83" mass="8577">MTPMYILNMLIILGIVVCAILTVTLKKTLSCIIALAATGAFVSLEFIVLQAPDVAIAEAAVGVVLTTIVFVVGLKKTGGGDEK</sequence>
<feature type="transmembrane region" description="Helical" evidence="6">
    <location>
        <begin position="55"/>
        <end position="74"/>
    </location>
</feature>
<dbReference type="InterPro" id="IPR042106">
    <property type="entry name" value="Nuo/plastoQ_OxRdtase_6_NuoJ"/>
</dbReference>
<evidence type="ECO:0000256" key="6">
    <source>
        <dbReference type="SAM" id="Phobius"/>
    </source>
</evidence>
<evidence type="ECO:0000256" key="5">
    <source>
        <dbReference type="ARBA" id="ARBA00023136"/>
    </source>
</evidence>
<reference evidence="8" key="2">
    <citation type="journal article" date="2021" name="PeerJ">
        <title>Extensive microbial diversity within the chicken gut microbiome revealed by metagenomics and culture.</title>
        <authorList>
            <person name="Gilroy R."/>
            <person name="Ravi A."/>
            <person name="Getino M."/>
            <person name="Pursley I."/>
            <person name="Horton D.L."/>
            <person name="Alikhan N.F."/>
            <person name="Baker D."/>
            <person name="Gharbi K."/>
            <person name="Hall N."/>
            <person name="Watson M."/>
            <person name="Adriaenssens E.M."/>
            <person name="Foster-Nyarko E."/>
            <person name="Jarju S."/>
            <person name="Secka A."/>
            <person name="Antonio M."/>
            <person name="Oren A."/>
            <person name="Chaudhuri R.R."/>
            <person name="La Ragione R."/>
            <person name="Hildebrand F."/>
            <person name="Pallen M.J."/>
        </authorList>
    </citation>
    <scope>NUCLEOTIDE SEQUENCE</scope>
    <source>
        <strain evidence="8">ChiBcolR7-354</strain>
    </source>
</reference>
<feature type="transmembrane region" description="Helical" evidence="6">
    <location>
        <begin position="32"/>
        <end position="49"/>
    </location>
</feature>
<keyword evidence="4 6" id="KW-1133">Transmembrane helix</keyword>
<keyword evidence="3 6" id="KW-0812">Transmembrane</keyword>
<comment type="subcellular location">
    <subcellularLocation>
        <location evidence="1">Cell membrane</location>
        <topology evidence="1">Multi-pass membrane protein</topology>
    </subcellularLocation>
</comment>
<proteinExistence type="predicted"/>
<evidence type="ECO:0000256" key="2">
    <source>
        <dbReference type="ARBA" id="ARBA00022475"/>
    </source>
</evidence>
<protein>
    <submittedName>
        <fullName evidence="8">DUF4040 domain-containing protein</fullName>
    </submittedName>
</protein>
<evidence type="ECO:0000256" key="3">
    <source>
        <dbReference type="ARBA" id="ARBA00022692"/>
    </source>
</evidence>
<accession>A0A9D0ZES7</accession>
<evidence type="ECO:0000256" key="4">
    <source>
        <dbReference type="ARBA" id="ARBA00022989"/>
    </source>
</evidence>
<dbReference type="InterPro" id="IPR025383">
    <property type="entry name" value="MrpA_C/MbhD"/>
</dbReference>
<keyword evidence="5 6" id="KW-0472">Membrane</keyword>
<feature type="transmembrane region" description="Helical" evidence="6">
    <location>
        <begin position="6"/>
        <end position="25"/>
    </location>
</feature>